<reference evidence="1" key="1">
    <citation type="submission" date="2019-10" db="EMBL/GenBank/DDBJ databases">
        <authorList>
            <consortium name="DOE Joint Genome Institute"/>
            <person name="Kuo A."/>
            <person name="Miyauchi S."/>
            <person name="Kiss E."/>
            <person name="Drula E."/>
            <person name="Kohler A."/>
            <person name="Sanchez-Garcia M."/>
            <person name="Andreopoulos B."/>
            <person name="Barry K.W."/>
            <person name="Bonito G."/>
            <person name="Buee M."/>
            <person name="Carver A."/>
            <person name="Chen C."/>
            <person name="Cichocki N."/>
            <person name="Clum A."/>
            <person name="Culley D."/>
            <person name="Crous P.W."/>
            <person name="Fauchery L."/>
            <person name="Girlanda M."/>
            <person name="Hayes R."/>
            <person name="Keri Z."/>
            <person name="Labutti K."/>
            <person name="Lipzen A."/>
            <person name="Lombard V."/>
            <person name="Magnuson J."/>
            <person name="Maillard F."/>
            <person name="Morin E."/>
            <person name="Murat C."/>
            <person name="Nolan M."/>
            <person name="Ohm R."/>
            <person name="Pangilinan J."/>
            <person name="Pereira M."/>
            <person name="Perotto S."/>
            <person name="Peter M."/>
            <person name="Riley R."/>
            <person name="Sitrit Y."/>
            <person name="Stielow B."/>
            <person name="Szollosi G."/>
            <person name="Zifcakova L."/>
            <person name="Stursova M."/>
            <person name="Spatafora J.W."/>
            <person name="Tedersoo L."/>
            <person name="Vaario L.-M."/>
            <person name="Yamada A."/>
            <person name="Yan M."/>
            <person name="Wang P."/>
            <person name="Xu J."/>
            <person name="Bruns T."/>
            <person name="Baldrian P."/>
            <person name="Vilgalys R."/>
            <person name="Henrissat B."/>
            <person name="Grigoriev I.V."/>
            <person name="Hibbett D."/>
            <person name="Nagy L.G."/>
            <person name="Martin F.M."/>
        </authorList>
    </citation>
    <scope>NUCLEOTIDE SEQUENCE</scope>
    <source>
        <strain evidence="1">P2</strain>
    </source>
</reference>
<comment type="caution">
    <text evidence="1">The sequence shown here is derived from an EMBL/GenBank/DDBJ whole genome shotgun (WGS) entry which is preliminary data.</text>
</comment>
<proteinExistence type="predicted"/>
<evidence type="ECO:0000313" key="2">
    <source>
        <dbReference type="Proteomes" id="UP000886501"/>
    </source>
</evidence>
<evidence type="ECO:0000313" key="1">
    <source>
        <dbReference type="EMBL" id="KAF9650668.1"/>
    </source>
</evidence>
<name>A0ACB6ZMN6_THEGA</name>
<gene>
    <name evidence="1" type="ORF">BDM02DRAFT_1290706</name>
</gene>
<accession>A0ACB6ZMN6</accession>
<protein>
    <submittedName>
        <fullName evidence="1">Uncharacterized protein</fullName>
    </submittedName>
</protein>
<dbReference type="EMBL" id="MU117982">
    <property type="protein sequence ID" value="KAF9650668.1"/>
    <property type="molecule type" value="Genomic_DNA"/>
</dbReference>
<sequence>MSNAGGQTLAATVDLIKQDTGSNFVMKLALAVSPSTNEDNKPAIERTRRLLMFLTILWQAGTLGTSYPQVMSSFVSSLGKKFAARDSSVKTMGRDILNALTALEMLVPGSVGKDKNLDCADIWLASLDSDPENLLDASAFANFVVVSLNSRKRDALLELETWDYLRDSLLLIFTRHYFCDEEPIALAVAPSVCLAMTCLFHAAGPQARSYMLGSPWTMNLCALLKAALGDIDEQDPFTVVLKERLVNRGTEFLDQITQAVRSEGSAPTSGTKNDW</sequence>
<organism evidence="1 2">
    <name type="scientific">Thelephora ganbajun</name>
    <name type="common">Ganba fungus</name>
    <dbReference type="NCBI Taxonomy" id="370292"/>
    <lineage>
        <taxon>Eukaryota</taxon>
        <taxon>Fungi</taxon>
        <taxon>Dikarya</taxon>
        <taxon>Basidiomycota</taxon>
        <taxon>Agaricomycotina</taxon>
        <taxon>Agaricomycetes</taxon>
        <taxon>Thelephorales</taxon>
        <taxon>Thelephoraceae</taxon>
        <taxon>Thelephora</taxon>
    </lineage>
</organism>
<reference evidence="1" key="2">
    <citation type="journal article" date="2020" name="Nat. Commun.">
        <title>Large-scale genome sequencing of mycorrhizal fungi provides insights into the early evolution of symbiotic traits.</title>
        <authorList>
            <person name="Miyauchi S."/>
            <person name="Kiss E."/>
            <person name="Kuo A."/>
            <person name="Drula E."/>
            <person name="Kohler A."/>
            <person name="Sanchez-Garcia M."/>
            <person name="Morin E."/>
            <person name="Andreopoulos B."/>
            <person name="Barry K.W."/>
            <person name="Bonito G."/>
            <person name="Buee M."/>
            <person name="Carver A."/>
            <person name="Chen C."/>
            <person name="Cichocki N."/>
            <person name="Clum A."/>
            <person name="Culley D."/>
            <person name="Crous P.W."/>
            <person name="Fauchery L."/>
            <person name="Girlanda M."/>
            <person name="Hayes R.D."/>
            <person name="Keri Z."/>
            <person name="LaButti K."/>
            <person name="Lipzen A."/>
            <person name="Lombard V."/>
            <person name="Magnuson J."/>
            <person name="Maillard F."/>
            <person name="Murat C."/>
            <person name="Nolan M."/>
            <person name="Ohm R.A."/>
            <person name="Pangilinan J."/>
            <person name="Pereira M.F."/>
            <person name="Perotto S."/>
            <person name="Peter M."/>
            <person name="Pfister S."/>
            <person name="Riley R."/>
            <person name="Sitrit Y."/>
            <person name="Stielow J.B."/>
            <person name="Szollosi G."/>
            <person name="Zifcakova L."/>
            <person name="Stursova M."/>
            <person name="Spatafora J.W."/>
            <person name="Tedersoo L."/>
            <person name="Vaario L.M."/>
            <person name="Yamada A."/>
            <person name="Yan M."/>
            <person name="Wang P."/>
            <person name="Xu J."/>
            <person name="Bruns T."/>
            <person name="Baldrian P."/>
            <person name="Vilgalys R."/>
            <person name="Dunand C."/>
            <person name="Henrissat B."/>
            <person name="Grigoriev I.V."/>
            <person name="Hibbett D."/>
            <person name="Nagy L.G."/>
            <person name="Martin F.M."/>
        </authorList>
    </citation>
    <scope>NUCLEOTIDE SEQUENCE</scope>
    <source>
        <strain evidence="1">P2</strain>
    </source>
</reference>
<dbReference type="Proteomes" id="UP000886501">
    <property type="component" value="Unassembled WGS sequence"/>
</dbReference>
<keyword evidence="2" id="KW-1185">Reference proteome</keyword>